<dbReference type="GO" id="GO:0061685">
    <property type="term" value="F:diphthine methylesterase activity"/>
    <property type="evidence" value="ECO:0007669"/>
    <property type="project" value="UniProtKB-EC"/>
</dbReference>
<evidence type="ECO:0000256" key="1">
    <source>
        <dbReference type="ARBA" id="ARBA00005156"/>
    </source>
</evidence>
<dbReference type="InterPro" id="IPR052415">
    <property type="entry name" value="Diphthine_MTase"/>
</dbReference>
<feature type="compositionally biased region" description="Basic and acidic residues" evidence="8">
    <location>
        <begin position="41"/>
        <end position="52"/>
    </location>
</feature>
<gene>
    <name evidence="9" type="ORF">M408DRAFT_315362</name>
</gene>
<comment type="similarity">
    <text evidence="5">Belongs to the DPH7 family.</text>
</comment>
<dbReference type="STRING" id="933852.A0A0C2X7Z3"/>
<comment type="pathway">
    <text evidence="1">Protein modification; peptidyl-diphthamide biosynthesis.</text>
</comment>
<keyword evidence="2" id="KW-0853">WD repeat</keyword>
<evidence type="ECO:0000256" key="6">
    <source>
        <dbReference type="ARBA" id="ARBA00039131"/>
    </source>
</evidence>
<feature type="region of interest" description="Disordered" evidence="8">
    <location>
        <begin position="41"/>
        <end position="64"/>
    </location>
</feature>
<evidence type="ECO:0000313" key="10">
    <source>
        <dbReference type="Proteomes" id="UP000054097"/>
    </source>
</evidence>
<accession>A0A0C2X7Z3</accession>
<evidence type="ECO:0000256" key="4">
    <source>
        <dbReference type="ARBA" id="ARBA00022801"/>
    </source>
</evidence>
<protein>
    <recommendedName>
        <fullName evidence="6">methylated diphthine methylhydrolase</fullName>
        <ecNumber evidence="6">3.1.1.97</ecNumber>
    </recommendedName>
</protein>
<evidence type="ECO:0000256" key="8">
    <source>
        <dbReference type="SAM" id="MobiDB-lite"/>
    </source>
</evidence>
<dbReference type="InterPro" id="IPR036322">
    <property type="entry name" value="WD40_repeat_dom_sf"/>
</dbReference>
<evidence type="ECO:0000256" key="7">
    <source>
        <dbReference type="ARBA" id="ARBA00047551"/>
    </source>
</evidence>
<dbReference type="Gene3D" id="2.130.10.10">
    <property type="entry name" value="YVTN repeat-like/Quinoprotein amine dehydrogenase"/>
    <property type="match status" value="1"/>
</dbReference>
<evidence type="ECO:0000313" key="9">
    <source>
        <dbReference type="EMBL" id="KIM25382.1"/>
    </source>
</evidence>
<dbReference type="GO" id="GO:0005737">
    <property type="term" value="C:cytoplasm"/>
    <property type="evidence" value="ECO:0007669"/>
    <property type="project" value="TreeGrafter"/>
</dbReference>
<reference evidence="9 10" key="1">
    <citation type="submission" date="2014-04" db="EMBL/GenBank/DDBJ databases">
        <authorList>
            <consortium name="DOE Joint Genome Institute"/>
            <person name="Kuo A."/>
            <person name="Zuccaro A."/>
            <person name="Kohler A."/>
            <person name="Nagy L.G."/>
            <person name="Floudas D."/>
            <person name="Copeland A."/>
            <person name="Barry K.W."/>
            <person name="Cichocki N."/>
            <person name="Veneault-Fourrey C."/>
            <person name="LaButti K."/>
            <person name="Lindquist E.A."/>
            <person name="Lipzen A."/>
            <person name="Lundell T."/>
            <person name="Morin E."/>
            <person name="Murat C."/>
            <person name="Sun H."/>
            <person name="Tunlid A."/>
            <person name="Henrissat B."/>
            <person name="Grigoriev I.V."/>
            <person name="Hibbett D.S."/>
            <person name="Martin F."/>
            <person name="Nordberg H.P."/>
            <person name="Cantor M.N."/>
            <person name="Hua S.X."/>
        </authorList>
    </citation>
    <scope>NUCLEOTIDE SEQUENCE [LARGE SCALE GENOMIC DNA]</scope>
    <source>
        <strain evidence="9 10">MAFF 305830</strain>
    </source>
</reference>
<dbReference type="SUPFAM" id="SSF50978">
    <property type="entry name" value="WD40 repeat-like"/>
    <property type="match status" value="1"/>
</dbReference>
<dbReference type="HOGENOM" id="CLU_036100_2_0_1"/>
<dbReference type="PANTHER" id="PTHR46042:SF1">
    <property type="entry name" value="DIPHTHINE METHYLTRANSFERASE"/>
    <property type="match status" value="1"/>
</dbReference>
<reference evidence="10" key="2">
    <citation type="submission" date="2015-01" db="EMBL/GenBank/DDBJ databases">
        <title>Evolutionary Origins and Diversification of the Mycorrhizal Mutualists.</title>
        <authorList>
            <consortium name="DOE Joint Genome Institute"/>
            <consortium name="Mycorrhizal Genomics Consortium"/>
            <person name="Kohler A."/>
            <person name="Kuo A."/>
            <person name="Nagy L.G."/>
            <person name="Floudas D."/>
            <person name="Copeland A."/>
            <person name="Barry K.W."/>
            <person name="Cichocki N."/>
            <person name="Veneault-Fourrey C."/>
            <person name="LaButti K."/>
            <person name="Lindquist E.A."/>
            <person name="Lipzen A."/>
            <person name="Lundell T."/>
            <person name="Morin E."/>
            <person name="Murat C."/>
            <person name="Riley R."/>
            <person name="Ohm R."/>
            <person name="Sun H."/>
            <person name="Tunlid A."/>
            <person name="Henrissat B."/>
            <person name="Grigoriev I.V."/>
            <person name="Hibbett D.S."/>
            <person name="Martin F."/>
        </authorList>
    </citation>
    <scope>NUCLEOTIDE SEQUENCE [LARGE SCALE GENOMIC DNA]</scope>
    <source>
        <strain evidence="10">MAFF 305830</strain>
    </source>
</reference>
<proteinExistence type="inferred from homology"/>
<dbReference type="Proteomes" id="UP000054097">
    <property type="component" value="Unassembled WGS sequence"/>
</dbReference>
<dbReference type="SMART" id="SM00320">
    <property type="entry name" value="WD40"/>
    <property type="match status" value="4"/>
</dbReference>
<organism evidence="9 10">
    <name type="scientific">Serendipita vermifera MAFF 305830</name>
    <dbReference type="NCBI Taxonomy" id="933852"/>
    <lineage>
        <taxon>Eukaryota</taxon>
        <taxon>Fungi</taxon>
        <taxon>Dikarya</taxon>
        <taxon>Basidiomycota</taxon>
        <taxon>Agaricomycotina</taxon>
        <taxon>Agaricomycetes</taxon>
        <taxon>Sebacinales</taxon>
        <taxon>Serendipitaceae</taxon>
        <taxon>Serendipita</taxon>
    </lineage>
</organism>
<evidence type="ECO:0000256" key="5">
    <source>
        <dbReference type="ARBA" id="ARBA00038092"/>
    </source>
</evidence>
<dbReference type="PANTHER" id="PTHR46042">
    <property type="entry name" value="DIPHTHINE METHYLTRANSFERASE"/>
    <property type="match status" value="1"/>
</dbReference>
<sequence length="380" mass="42381">MSTPSTLTAFDTIYPADSVEFCPHPGYTDYFVCGTYKLDEEKPEETVDPAKEDDSDSAPAPKPQKRIGKCWLMHTDEASGQFKPVQTFELPAVLDLKWSQSRVGSPRVAIADALGRLSFYSLQRESENSEPGLIQDQVLQCTSPNNICLSLDWSDKLLPDSDDGKIITSISDGSLAVVEQVHGEFAVTKTWHAHTFEPWIAAWNYWDENIVYSGGDDSTWKGWDLREDPYSPIFANKRSFEGGVTTIQAHIHRQHYVAVGSYDEHVRIFDTRNPMKPLSTVHVGGGVWRVKWHPSAQRENDLLLACMHDGFKVVRLSSGTIGGNPSSGSDEGEIVTSFKDHDSLAYGVDWSRSDKEGGPHSQTLVASCSFYDHSLRTWFA</sequence>
<keyword evidence="3" id="KW-0677">Repeat</keyword>
<name>A0A0C2X7Z3_SERVB</name>
<comment type="catalytic activity">
    <reaction evidence="7">
        <text>diphthine methyl ester-[translation elongation factor 2] + H2O = diphthine-[translation elongation factor 2] + methanol + H(+)</text>
        <dbReference type="Rhea" id="RHEA:42656"/>
        <dbReference type="Rhea" id="RHEA-COMP:10172"/>
        <dbReference type="Rhea" id="RHEA-COMP:10173"/>
        <dbReference type="ChEBI" id="CHEBI:15377"/>
        <dbReference type="ChEBI" id="CHEBI:15378"/>
        <dbReference type="ChEBI" id="CHEBI:17790"/>
        <dbReference type="ChEBI" id="CHEBI:79005"/>
        <dbReference type="ChEBI" id="CHEBI:82696"/>
        <dbReference type="EC" id="3.1.1.97"/>
    </reaction>
</comment>
<dbReference type="InterPro" id="IPR015943">
    <property type="entry name" value="WD40/YVTN_repeat-like_dom_sf"/>
</dbReference>
<evidence type="ECO:0000256" key="2">
    <source>
        <dbReference type="ARBA" id="ARBA00022574"/>
    </source>
</evidence>
<keyword evidence="4" id="KW-0378">Hydrolase</keyword>
<evidence type="ECO:0000256" key="3">
    <source>
        <dbReference type="ARBA" id="ARBA00022737"/>
    </source>
</evidence>
<dbReference type="OrthoDB" id="1930760at2759"/>
<dbReference type="EMBL" id="KN824314">
    <property type="protein sequence ID" value="KIM25382.1"/>
    <property type="molecule type" value="Genomic_DNA"/>
</dbReference>
<dbReference type="AlphaFoldDB" id="A0A0C2X7Z3"/>
<keyword evidence="10" id="KW-1185">Reference proteome</keyword>
<dbReference type="InterPro" id="IPR001680">
    <property type="entry name" value="WD40_rpt"/>
</dbReference>
<dbReference type="EC" id="3.1.1.97" evidence="6"/>
<dbReference type="GO" id="GO:0017183">
    <property type="term" value="P:protein histidyl modification to diphthamide"/>
    <property type="evidence" value="ECO:0007669"/>
    <property type="project" value="TreeGrafter"/>
</dbReference>